<protein>
    <submittedName>
        <fullName evidence="1">Uncharacterized protein</fullName>
    </submittedName>
</protein>
<sequence>MGSHKPTTRVNTLRVKCRTKPLALDVHNWLDETLCIQEDELLTVQMDGRQRCIFIKLTSMLHCEHIIRLTAGTAQIRTSTSESINVDIDIENDNLKTYDTRDSPCITVNHSHAEFATQQDACVPNAHLTAGRRSGHADLGADTRSLSTHRDICLQDRPN</sequence>
<keyword evidence="2" id="KW-1185">Reference proteome</keyword>
<proteinExistence type="predicted"/>
<reference evidence="1 2" key="1">
    <citation type="submission" date="2023-02" db="EMBL/GenBank/DDBJ databases">
        <title>LHISI_Scaffold_Assembly.</title>
        <authorList>
            <person name="Stuart O.P."/>
            <person name="Cleave R."/>
            <person name="Magrath M.J.L."/>
            <person name="Mikheyev A.S."/>
        </authorList>
    </citation>
    <scope>NUCLEOTIDE SEQUENCE [LARGE SCALE GENOMIC DNA]</scope>
    <source>
        <strain evidence="1">Daus_M_001</strain>
        <tissue evidence="1">Leg muscle</tissue>
    </source>
</reference>
<name>A0ABQ9HZE5_9NEOP</name>
<organism evidence="1 2">
    <name type="scientific">Dryococelus australis</name>
    <dbReference type="NCBI Taxonomy" id="614101"/>
    <lineage>
        <taxon>Eukaryota</taxon>
        <taxon>Metazoa</taxon>
        <taxon>Ecdysozoa</taxon>
        <taxon>Arthropoda</taxon>
        <taxon>Hexapoda</taxon>
        <taxon>Insecta</taxon>
        <taxon>Pterygota</taxon>
        <taxon>Neoptera</taxon>
        <taxon>Polyneoptera</taxon>
        <taxon>Phasmatodea</taxon>
        <taxon>Verophasmatodea</taxon>
        <taxon>Anareolatae</taxon>
        <taxon>Phasmatidae</taxon>
        <taxon>Eurycanthinae</taxon>
        <taxon>Dryococelus</taxon>
    </lineage>
</organism>
<dbReference type="Proteomes" id="UP001159363">
    <property type="component" value="Chromosome 3"/>
</dbReference>
<gene>
    <name evidence="1" type="ORF">PR048_009241</name>
</gene>
<evidence type="ECO:0000313" key="2">
    <source>
        <dbReference type="Proteomes" id="UP001159363"/>
    </source>
</evidence>
<comment type="caution">
    <text evidence="1">The sequence shown here is derived from an EMBL/GenBank/DDBJ whole genome shotgun (WGS) entry which is preliminary data.</text>
</comment>
<accession>A0ABQ9HZE5</accession>
<evidence type="ECO:0000313" key="1">
    <source>
        <dbReference type="EMBL" id="KAJ8889740.1"/>
    </source>
</evidence>
<dbReference type="EMBL" id="JARBHB010000003">
    <property type="protein sequence ID" value="KAJ8889740.1"/>
    <property type="molecule type" value="Genomic_DNA"/>
</dbReference>